<dbReference type="SMART" id="SM00175">
    <property type="entry name" value="RAB"/>
    <property type="match status" value="1"/>
</dbReference>
<evidence type="ECO:0000256" key="2">
    <source>
        <dbReference type="ARBA" id="ARBA00023134"/>
    </source>
</evidence>
<dbReference type="PROSITE" id="PS51420">
    <property type="entry name" value="RHO"/>
    <property type="match status" value="1"/>
</dbReference>
<keyword evidence="1" id="KW-0547">Nucleotide-binding</keyword>
<dbReference type="SMART" id="SM00174">
    <property type="entry name" value="RHO"/>
    <property type="match status" value="1"/>
</dbReference>
<dbReference type="GO" id="GO:0003924">
    <property type="term" value="F:GTPase activity"/>
    <property type="evidence" value="ECO:0007669"/>
    <property type="project" value="InterPro"/>
</dbReference>
<dbReference type="CDD" id="cd00154">
    <property type="entry name" value="Rab"/>
    <property type="match status" value="1"/>
</dbReference>
<dbReference type="GO" id="GO:0005525">
    <property type="term" value="F:GTP binding"/>
    <property type="evidence" value="ECO:0007669"/>
    <property type="project" value="UniProtKB-KW"/>
</dbReference>
<protein>
    <submittedName>
        <fullName evidence="3">Uncharacterized protein</fullName>
    </submittedName>
</protein>
<evidence type="ECO:0000313" key="3">
    <source>
        <dbReference type="EMBL" id="OMJ72844.1"/>
    </source>
</evidence>
<dbReference type="SMART" id="SM00173">
    <property type="entry name" value="RAS"/>
    <property type="match status" value="1"/>
</dbReference>
<dbReference type="PROSITE" id="PS51421">
    <property type="entry name" value="RAS"/>
    <property type="match status" value="1"/>
</dbReference>
<name>A0A1R2B7S4_9CILI</name>
<dbReference type="NCBIfam" id="TIGR00231">
    <property type="entry name" value="small_GTP"/>
    <property type="match status" value="1"/>
</dbReference>
<dbReference type="SUPFAM" id="SSF52540">
    <property type="entry name" value="P-loop containing nucleoside triphosphate hydrolases"/>
    <property type="match status" value="1"/>
</dbReference>
<dbReference type="InterPro" id="IPR027417">
    <property type="entry name" value="P-loop_NTPase"/>
</dbReference>
<dbReference type="Pfam" id="PF00071">
    <property type="entry name" value="Ras"/>
    <property type="match status" value="1"/>
</dbReference>
<proteinExistence type="predicted"/>
<dbReference type="PROSITE" id="PS51419">
    <property type="entry name" value="RAB"/>
    <property type="match status" value="1"/>
</dbReference>
<dbReference type="Proteomes" id="UP000187209">
    <property type="component" value="Unassembled WGS sequence"/>
</dbReference>
<dbReference type="PANTHER" id="PTHR47977">
    <property type="entry name" value="RAS-RELATED PROTEIN RAB"/>
    <property type="match status" value="1"/>
</dbReference>
<accession>A0A1R2B7S4</accession>
<evidence type="ECO:0000313" key="4">
    <source>
        <dbReference type="Proteomes" id="UP000187209"/>
    </source>
</evidence>
<dbReference type="SMART" id="SM00176">
    <property type="entry name" value="RAN"/>
    <property type="match status" value="1"/>
</dbReference>
<dbReference type="PRINTS" id="PR00449">
    <property type="entry name" value="RASTRNSFRMNG"/>
</dbReference>
<organism evidence="3 4">
    <name type="scientific">Stentor coeruleus</name>
    <dbReference type="NCBI Taxonomy" id="5963"/>
    <lineage>
        <taxon>Eukaryota</taxon>
        <taxon>Sar</taxon>
        <taxon>Alveolata</taxon>
        <taxon>Ciliophora</taxon>
        <taxon>Postciliodesmatophora</taxon>
        <taxon>Heterotrichea</taxon>
        <taxon>Heterotrichida</taxon>
        <taxon>Stentoridae</taxon>
        <taxon>Stentor</taxon>
    </lineage>
</organism>
<sequence>MYRPSNDSITNRSTDFPIVKVLILGDQAIGKTSLMLRFTDDNFNDNYFNTLGIDFKSKSIIYKGREYLLQIWDSAGQEQFKNITRTYYKKSSAIIVAFDSTRSDSFDNVRTWITNITVEIEDKIPIVIVATKCDIEGSNDNIKKGKFLAKELRLSYFKTSSKMNINIEKLFVHLVEVAFKSRTIDYGSNSFLKSQLNANRKKNCCH</sequence>
<reference evidence="3 4" key="1">
    <citation type="submission" date="2016-11" db="EMBL/GenBank/DDBJ databases">
        <title>The macronuclear genome of Stentor coeruleus: a giant cell with tiny introns.</title>
        <authorList>
            <person name="Slabodnick M."/>
            <person name="Ruby J.G."/>
            <person name="Reiff S.B."/>
            <person name="Swart E.C."/>
            <person name="Gosai S."/>
            <person name="Prabakaran S."/>
            <person name="Witkowska E."/>
            <person name="Larue G.E."/>
            <person name="Fisher S."/>
            <person name="Freeman R.M."/>
            <person name="Gunawardena J."/>
            <person name="Chu W."/>
            <person name="Stover N.A."/>
            <person name="Gregory B.D."/>
            <person name="Nowacki M."/>
            <person name="Derisi J."/>
            <person name="Roy S.W."/>
            <person name="Marshall W.F."/>
            <person name="Sood P."/>
        </authorList>
    </citation>
    <scope>NUCLEOTIDE SEQUENCE [LARGE SCALE GENOMIC DNA]</scope>
    <source>
        <strain evidence="3">WM001</strain>
    </source>
</reference>
<dbReference type="EMBL" id="MPUH01000869">
    <property type="protein sequence ID" value="OMJ72844.1"/>
    <property type="molecule type" value="Genomic_DNA"/>
</dbReference>
<keyword evidence="2" id="KW-0342">GTP-binding</keyword>
<comment type="caution">
    <text evidence="3">The sequence shown here is derived from an EMBL/GenBank/DDBJ whole genome shotgun (WGS) entry which is preliminary data.</text>
</comment>
<dbReference type="FunFam" id="3.40.50.300:FF:001447">
    <property type="entry name" value="Ras-related protein Rab-1B"/>
    <property type="match status" value="1"/>
</dbReference>
<evidence type="ECO:0000256" key="1">
    <source>
        <dbReference type="ARBA" id="ARBA00022741"/>
    </source>
</evidence>
<gene>
    <name evidence="3" type="ORF">SteCoe_28613</name>
</gene>
<dbReference type="AlphaFoldDB" id="A0A1R2B7S4"/>
<dbReference type="InterPro" id="IPR005225">
    <property type="entry name" value="Small_GTP-bd"/>
</dbReference>
<dbReference type="Gene3D" id="3.40.50.300">
    <property type="entry name" value="P-loop containing nucleotide triphosphate hydrolases"/>
    <property type="match status" value="1"/>
</dbReference>
<dbReference type="OrthoDB" id="8830751at2759"/>
<dbReference type="InterPro" id="IPR050227">
    <property type="entry name" value="Rab"/>
</dbReference>
<dbReference type="InterPro" id="IPR001806">
    <property type="entry name" value="Small_GTPase"/>
</dbReference>
<keyword evidence="4" id="KW-1185">Reference proteome</keyword>